<feature type="compositionally biased region" description="Low complexity" evidence="1">
    <location>
        <begin position="1"/>
        <end position="24"/>
    </location>
</feature>
<comment type="caution">
    <text evidence="2">The sequence shown here is derived from an EMBL/GenBank/DDBJ whole genome shotgun (WGS) entry which is preliminary data.</text>
</comment>
<reference evidence="3" key="1">
    <citation type="journal article" date="2019" name="Int. J. Syst. Evol. Microbiol.">
        <title>The Global Catalogue of Microorganisms (GCM) 10K type strain sequencing project: providing services to taxonomists for standard genome sequencing and annotation.</title>
        <authorList>
            <consortium name="The Broad Institute Genomics Platform"/>
            <consortium name="The Broad Institute Genome Sequencing Center for Infectious Disease"/>
            <person name="Wu L."/>
            <person name="Ma J."/>
        </authorList>
    </citation>
    <scope>NUCLEOTIDE SEQUENCE [LARGE SCALE GENOMIC DNA]</scope>
    <source>
        <strain evidence="3">JCM 6242</strain>
    </source>
</reference>
<proteinExistence type="predicted"/>
<sequence>MADASTGATGFPGSGAAAPGSVPARTATAHVVPRSGPPRPAPRPERPERSGRSERPDQFEHPEQCEQKAAVIS</sequence>
<dbReference type="Proteomes" id="UP001500831">
    <property type="component" value="Unassembled WGS sequence"/>
</dbReference>
<feature type="compositionally biased region" description="Basic and acidic residues" evidence="1">
    <location>
        <begin position="42"/>
        <end position="66"/>
    </location>
</feature>
<organism evidence="2 3">
    <name type="scientific">Streptosporangium fragile</name>
    <dbReference type="NCBI Taxonomy" id="46186"/>
    <lineage>
        <taxon>Bacteria</taxon>
        <taxon>Bacillati</taxon>
        <taxon>Actinomycetota</taxon>
        <taxon>Actinomycetes</taxon>
        <taxon>Streptosporangiales</taxon>
        <taxon>Streptosporangiaceae</taxon>
        <taxon>Streptosporangium</taxon>
    </lineage>
</organism>
<protein>
    <submittedName>
        <fullName evidence="2">Uncharacterized protein</fullName>
    </submittedName>
</protein>
<evidence type="ECO:0000313" key="3">
    <source>
        <dbReference type="Proteomes" id="UP001500831"/>
    </source>
</evidence>
<feature type="region of interest" description="Disordered" evidence="1">
    <location>
        <begin position="1"/>
        <end position="73"/>
    </location>
</feature>
<evidence type="ECO:0000256" key="1">
    <source>
        <dbReference type="SAM" id="MobiDB-lite"/>
    </source>
</evidence>
<keyword evidence="3" id="KW-1185">Reference proteome</keyword>
<name>A0ABP6IH21_9ACTN</name>
<accession>A0ABP6IH21</accession>
<dbReference type="EMBL" id="BAAAVI010000034">
    <property type="protein sequence ID" value="GAA2882755.1"/>
    <property type="molecule type" value="Genomic_DNA"/>
</dbReference>
<evidence type="ECO:0000313" key="2">
    <source>
        <dbReference type="EMBL" id="GAA2882755.1"/>
    </source>
</evidence>
<gene>
    <name evidence="2" type="ORF">GCM10010517_45910</name>
</gene>